<dbReference type="Gene3D" id="3.30.70.270">
    <property type="match status" value="1"/>
</dbReference>
<gene>
    <name evidence="3" type="ORF">EV211_10752</name>
</gene>
<dbReference type="SMART" id="SM00267">
    <property type="entry name" value="GGDEF"/>
    <property type="match status" value="1"/>
</dbReference>
<dbReference type="Proteomes" id="UP000295500">
    <property type="component" value="Unassembled WGS sequence"/>
</dbReference>
<feature type="transmembrane region" description="Helical" evidence="1">
    <location>
        <begin position="179"/>
        <end position="198"/>
    </location>
</feature>
<dbReference type="RefSeq" id="WP_166635350.1">
    <property type="nucleotide sequence ID" value="NZ_SNXO01000007.1"/>
</dbReference>
<evidence type="ECO:0000256" key="1">
    <source>
        <dbReference type="SAM" id="Phobius"/>
    </source>
</evidence>
<dbReference type="NCBIfam" id="TIGR00254">
    <property type="entry name" value="GGDEF"/>
    <property type="match status" value="1"/>
</dbReference>
<dbReference type="GO" id="GO:0052621">
    <property type="term" value="F:diguanylate cyclase activity"/>
    <property type="evidence" value="ECO:0007669"/>
    <property type="project" value="TreeGrafter"/>
</dbReference>
<evidence type="ECO:0000259" key="2">
    <source>
        <dbReference type="PROSITE" id="PS50887"/>
    </source>
</evidence>
<comment type="caution">
    <text evidence="3">The sequence shown here is derived from an EMBL/GenBank/DDBJ whole genome shotgun (WGS) entry which is preliminary data.</text>
</comment>
<feature type="domain" description="GGDEF" evidence="2">
    <location>
        <begin position="252"/>
        <end position="380"/>
    </location>
</feature>
<reference evidence="3 4" key="1">
    <citation type="submission" date="2019-03" db="EMBL/GenBank/DDBJ databases">
        <title>Genomic Encyclopedia of Type Strains, Phase IV (KMG-IV): sequencing the most valuable type-strain genomes for metagenomic binning, comparative biology and taxonomic classification.</title>
        <authorList>
            <person name="Goeker M."/>
        </authorList>
    </citation>
    <scope>NUCLEOTIDE SEQUENCE [LARGE SCALE GENOMIC DNA]</scope>
    <source>
        <strain evidence="3 4">DSM 28287</strain>
    </source>
</reference>
<feature type="transmembrane region" description="Helical" evidence="1">
    <location>
        <begin position="106"/>
        <end position="126"/>
    </location>
</feature>
<accession>A0A4R6Q9P4</accession>
<feature type="transmembrane region" description="Helical" evidence="1">
    <location>
        <begin position="146"/>
        <end position="167"/>
    </location>
</feature>
<dbReference type="PROSITE" id="PS50887">
    <property type="entry name" value="GGDEF"/>
    <property type="match status" value="1"/>
</dbReference>
<dbReference type="PANTHER" id="PTHR45138:SF9">
    <property type="entry name" value="DIGUANYLATE CYCLASE DGCM-RELATED"/>
    <property type="match status" value="1"/>
</dbReference>
<keyword evidence="1" id="KW-1133">Transmembrane helix</keyword>
<feature type="transmembrane region" description="Helical" evidence="1">
    <location>
        <begin position="6"/>
        <end position="23"/>
    </location>
</feature>
<dbReference type="InterPro" id="IPR029787">
    <property type="entry name" value="Nucleotide_cyclase"/>
</dbReference>
<organism evidence="3 4">
    <name type="scientific">Aminicella lysinilytica</name>
    <dbReference type="NCBI Taxonomy" id="433323"/>
    <lineage>
        <taxon>Bacteria</taxon>
        <taxon>Bacillati</taxon>
        <taxon>Bacillota</taxon>
        <taxon>Clostridia</taxon>
        <taxon>Peptostreptococcales</taxon>
        <taxon>Anaerovoracaceae</taxon>
        <taxon>Aminicella</taxon>
    </lineage>
</organism>
<dbReference type="InterPro" id="IPR043128">
    <property type="entry name" value="Rev_trsase/Diguanyl_cyclase"/>
</dbReference>
<keyword evidence="4" id="KW-1185">Reference proteome</keyword>
<dbReference type="InterPro" id="IPR000160">
    <property type="entry name" value="GGDEF_dom"/>
</dbReference>
<dbReference type="InterPro" id="IPR050469">
    <property type="entry name" value="Diguanylate_Cyclase"/>
</dbReference>
<feature type="transmembrane region" description="Helical" evidence="1">
    <location>
        <begin position="75"/>
        <end position="94"/>
    </location>
</feature>
<protein>
    <submittedName>
        <fullName evidence="3">Diguanylate cyclase (GGDEF)-like protein</fullName>
    </submittedName>
</protein>
<keyword evidence="1" id="KW-0812">Transmembrane</keyword>
<dbReference type="EMBL" id="SNXO01000007">
    <property type="protein sequence ID" value="TDP58453.1"/>
    <property type="molecule type" value="Genomic_DNA"/>
</dbReference>
<dbReference type="AlphaFoldDB" id="A0A4R6Q9P4"/>
<dbReference type="SUPFAM" id="SSF55073">
    <property type="entry name" value="Nucleotide cyclase"/>
    <property type="match status" value="1"/>
</dbReference>
<evidence type="ECO:0000313" key="4">
    <source>
        <dbReference type="Proteomes" id="UP000295500"/>
    </source>
</evidence>
<name>A0A4R6Q9P4_9FIRM</name>
<dbReference type="Pfam" id="PF00990">
    <property type="entry name" value="GGDEF"/>
    <property type="match status" value="1"/>
</dbReference>
<sequence>MDYALTYTEVNGISILILIYILIRLKGDYGKSYEMRPLKKLSYSHILVALTDAMWALGESGILPYTIEANHLVNIIYLICVTISAYYWFVYNEIRLGEYEFFSRKIRFVAMLPLIIVSVCVVLSPFTKWVYYIDVNDGFHSGYYRVIQIIGIMIYLVGASAHALNHAIKARNHTRRNEYIALASFFILPLVLNVSVFFTPVLPVGAISMTLPLLMVYIKVQDTRIFSDALTGLNNRRRADEYFEMKIVDYHPNMVFFLGDINDFKNINDTYGHAEGDKALILASEVMKTVCGEYDAFLARYGGDEFCIIWEMTDKKPPERLIDAIQRNLTKATIGADLPYELTMSFGYARADGQLTGSQILDIADDMMYRNKEQAHKEKK</sequence>
<keyword evidence="1" id="KW-0472">Membrane</keyword>
<dbReference type="PANTHER" id="PTHR45138">
    <property type="entry name" value="REGULATORY COMPONENTS OF SENSORY TRANSDUCTION SYSTEM"/>
    <property type="match status" value="1"/>
</dbReference>
<proteinExistence type="predicted"/>
<dbReference type="CDD" id="cd01949">
    <property type="entry name" value="GGDEF"/>
    <property type="match status" value="1"/>
</dbReference>
<evidence type="ECO:0000313" key="3">
    <source>
        <dbReference type="EMBL" id="TDP58453.1"/>
    </source>
</evidence>
<feature type="transmembrane region" description="Helical" evidence="1">
    <location>
        <begin position="43"/>
        <end position="63"/>
    </location>
</feature>